<dbReference type="OrthoDB" id="67059at2759"/>
<dbReference type="Pfam" id="PF22067">
    <property type="entry name" value="Cep192_D3"/>
    <property type="match status" value="1"/>
</dbReference>
<evidence type="ECO:0000259" key="3">
    <source>
        <dbReference type="Pfam" id="PF22067"/>
    </source>
</evidence>
<dbReference type="STRING" id="400682.A0A1X7SKG5"/>
<feature type="domain" description="Cep192-like" evidence="2">
    <location>
        <begin position="44"/>
        <end position="196"/>
    </location>
</feature>
<dbReference type="GO" id="GO:0005814">
    <property type="term" value="C:centriole"/>
    <property type="evidence" value="ECO:0007669"/>
    <property type="project" value="TreeGrafter"/>
</dbReference>
<feature type="domain" description="Cep192-like" evidence="3">
    <location>
        <begin position="200"/>
        <end position="259"/>
    </location>
</feature>
<dbReference type="PANTHER" id="PTHR16029">
    <property type="entry name" value="CENTROSOMAL PROTEIN OF 192 KDA"/>
    <property type="match status" value="1"/>
</dbReference>
<keyword evidence="1" id="KW-0732">Signal</keyword>
<dbReference type="GO" id="GO:0005737">
    <property type="term" value="C:cytoplasm"/>
    <property type="evidence" value="ECO:0007669"/>
    <property type="project" value="TreeGrafter"/>
</dbReference>
<protein>
    <submittedName>
        <fullName evidence="4">Uncharacterized protein</fullName>
    </submittedName>
</protein>
<dbReference type="GO" id="GO:0090222">
    <property type="term" value="P:centrosome-templated microtubule nucleation"/>
    <property type="evidence" value="ECO:0007669"/>
    <property type="project" value="InterPro"/>
</dbReference>
<sequence>LFSSLSGALLGSVTLLGVAVSPHLQFLTSSEGRGGAKGEENDQHLIIDFGACSSGRSSILPLYIVNHGETAVPIRLTLATSTQYWYCYSMAVISDSMALDSSHNSSIGYSSALPVSSSVTNSTTLRLTLPKKQGQEVESTVTTVMLQFIPPSRSVNYSGPIENCSSQIDVYIDGPLIGGSSIKLESIPVQARVGVAKLYLPRSMQELTFSCPIGSAHSQSVPLKNGGTLAMRLRGEIIGSMDKRHFSIHPQTLNLLPDEYVPRLLFQNYLLLRAGSGCLEAPTTE</sequence>
<feature type="signal peptide" evidence="1">
    <location>
        <begin position="1"/>
        <end position="19"/>
    </location>
</feature>
<dbReference type="GO" id="GO:0051298">
    <property type="term" value="P:centrosome duplication"/>
    <property type="evidence" value="ECO:0007669"/>
    <property type="project" value="InterPro"/>
</dbReference>
<evidence type="ECO:0000313" key="4">
    <source>
        <dbReference type="EnsemblMetazoa" id="Aqu2.1.02521_001"/>
    </source>
</evidence>
<dbReference type="InterPro" id="IPR054086">
    <property type="entry name" value="Cep192-like_D2"/>
</dbReference>
<dbReference type="GO" id="GO:0071539">
    <property type="term" value="P:protein localization to centrosome"/>
    <property type="evidence" value="ECO:0007669"/>
    <property type="project" value="InterPro"/>
</dbReference>
<evidence type="ECO:0000259" key="2">
    <source>
        <dbReference type="Pfam" id="PF22064"/>
    </source>
</evidence>
<feature type="chain" id="PRO_5012801516" evidence="1">
    <location>
        <begin position="20"/>
        <end position="285"/>
    </location>
</feature>
<dbReference type="InterPro" id="IPR054089">
    <property type="entry name" value="Cep192-like_D3"/>
</dbReference>
<dbReference type="GO" id="GO:0090307">
    <property type="term" value="P:mitotic spindle assembly"/>
    <property type="evidence" value="ECO:0007669"/>
    <property type="project" value="TreeGrafter"/>
</dbReference>
<evidence type="ECO:0000256" key="1">
    <source>
        <dbReference type="SAM" id="SignalP"/>
    </source>
</evidence>
<dbReference type="PANTHER" id="PTHR16029:SF11">
    <property type="entry name" value="CENTROSOMAL PROTEIN OF 192 KDA"/>
    <property type="match status" value="1"/>
</dbReference>
<dbReference type="InParanoid" id="A0A1X7SKG5"/>
<proteinExistence type="predicted"/>
<dbReference type="GO" id="GO:0019901">
    <property type="term" value="F:protein kinase binding"/>
    <property type="evidence" value="ECO:0007669"/>
    <property type="project" value="TreeGrafter"/>
</dbReference>
<dbReference type="Pfam" id="PF22064">
    <property type="entry name" value="Cep192_D2"/>
    <property type="match status" value="1"/>
</dbReference>
<reference evidence="4" key="1">
    <citation type="submission" date="2017-05" db="UniProtKB">
        <authorList>
            <consortium name="EnsemblMetazoa"/>
        </authorList>
    </citation>
    <scope>IDENTIFICATION</scope>
</reference>
<organism evidence="4">
    <name type="scientific">Amphimedon queenslandica</name>
    <name type="common">Sponge</name>
    <dbReference type="NCBI Taxonomy" id="400682"/>
    <lineage>
        <taxon>Eukaryota</taxon>
        <taxon>Metazoa</taxon>
        <taxon>Porifera</taxon>
        <taxon>Demospongiae</taxon>
        <taxon>Heteroscleromorpha</taxon>
        <taxon>Haplosclerida</taxon>
        <taxon>Niphatidae</taxon>
        <taxon>Amphimedon</taxon>
    </lineage>
</organism>
<name>A0A1X7SKG5_AMPQE</name>
<dbReference type="EnsemblMetazoa" id="Aqu2.1.02521_001">
    <property type="protein sequence ID" value="Aqu2.1.02521_001"/>
    <property type="gene ID" value="Aqu2.1.02521"/>
</dbReference>
<dbReference type="GO" id="GO:0000242">
    <property type="term" value="C:pericentriolar material"/>
    <property type="evidence" value="ECO:0007669"/>
    <property type="project" value="TreeGrafter"/>
</dbReference>
<dbReference type="InterPro" id="IPR039103">
    <property type="entry name" value="Spd-2/CEP192"/>
</dbReference>
<dbReference type="AlphaFoldDB" id="A0A1X7SKG5"/>
<accession>A0A1X7SKG5</accession>